<dbReference type="InterPro" id="IPR050180">
    <property type="entry name" value="RNR_Ribonuclease"/>
</dbReference>
<evidence type="ECO:0000259" key="1">
    <source>
        <dbReference type="SMART" id="SM00955"/>
    </source>
</evidence>
<name>F0RL92_DEIPM</name>
<dbReference type="Proteomes" id="UP000007718">
    <property type="component" value="Chromosome"/>
</dbReference>
<evidence type="ECO:0000313" key="3">
    <source>
        <dbReference type="Proteomes" id="UP000007718"/>
    </source>
</evidence>
<sequence length="481" mass="52507">MGARWVGQGGYFCYLARMTDSSKPTELSAAQWTDIELTARGKQDKSRTLRELGRPETPESAHALLLEAGRWTEAQTPYAERLGTALDAVQLPVPAWPEEERLDLTHLPAFAIDDEGNQDPDDALSVEELEEGLTRLWVHVADVAALVTPGSPLDREARARGATLYLPDRTIHMLPEALVQQAGLGLSDTSPALSIALDLDANGNADAVEVHLTRVRVQRLSYGQAQAMFEQGHSEFTRLAELAGVSRDIRSQEGAVSIDLPEVRVKADAAGAQVLPLPRPEMRAVVQECMTLAGWAAAIYADDFELPIPFATQDPPHREVSGDSMTAHWARRKTLARTRFQSAPGAHAGMGLDLYTQATSPMRRYLDLVVHQQLRAHLSGAEPMSGREVAAHIAEAGIGSASTRTAERLSRRHHTLRYIAAQPERIWDAVVVEKRGPQATLLIPDLALDLPMTTPATPGKELKVRLAVSSYPELKVRASEA</sequence>
<dbReference type="Pfam" id="PF18614">
    <property type="entry name" value="RNase_II_C_S1"/>
    <property type="match status" value="1"/>
</dbReference>
<dbReference type="GO" id="GO:0003723">
    <property type="term" value="F:RNA binding"/>
    <property type="evidence" value="ECO:0007669"/>
    <property type="project" value="InterPro"/>
</dbReference>
<accession>F0RL92</accession>
<dbReference type="InterPro" id="IPR036388">
    <property type="entry name" value="WH-like_DNA-bd_sf"/>
</dbReference>
<proteinExistence type="predicted"/>
<dbReference type="GO" id="GO:0000932">
    <property type="term" value="C:P-body"/>
    <property type="evidence" value="ECO:0007669"/>
    <property type="project" value="TreeGrafter"/>
</dbReference>
<dbReference type="GO" id="GO:0000175">
    <property type="term" value="F:3'-5'-RNA exonuclease activity"/>
    <property type="evidence" value="ECO:0007669"/>
    <property type="project" value="TreeGrafter"/>
</dbReference>
<dbReference type="Pfam" id="PF00773">
    <property type="entry name" value="RNB"/>
    <property type="match status" value="2"/>
</dbReference>
<dbReference type="Pfam" id="PF23161">
    <property type="entry name" value="HTH_RNase_II"/>
    <property type="match status" value="1"/>
</dbReference>
<dbReference type="InterPro" id="IPR001900">
    <property type="entry name" value="RNase_II/R"/>
</dbReference>
<protein>
    <submittedName>
        <fullName evidence="2">Ribonuclease II</fullName>
    </submittedName>
</protein>
<dbReference type="InterPro" id="IPR012340">
    <property type="entry name" value="NA-bd_OB-fold"/>
</dbReference>
<dbReference type="EMBL" id="CP002536">
    <property type="protein sequence ID" value="ADY26884.1"/>
    <property type="molecule type" value="Genomic_DNA"/>
</dbReference>
<reference evidence="3" key="1">
    <citation type="submission" date="2011-02" db="EMBL/GenBank/DDBJ databases">
        <title>The complete sequence of chromosome of Deinococcus proteolyticus DSM 20540.</title>
        <authorList>
            <consortium name="US DOE Joint Genome Institute (JGI-PGF)"/>
            <person name="Lucas S."/>
            <person name="Copeland A."/>
            <person name="Lapidus A."/>
            <person name="Bruce D."/>
            <person name="Goodwin L."/>
            <person name="Pitluck S."/>
            <person name="Kyrpides N."/>
            <person name="Mavromatis K."/>
            <person name="Pagani I."/>
            <person name="Ivanova N."/>
            <person name="Ovchinnikova G."/>
            <person name="Zeytun A."/>
            <person name="Detter J.C."/>
            <person name="Han C."/>
            <person name="Land M."/>
            <person name="Hauser L."/>
            <person name="Markowitz V."/>
            <person name="Cheng J.-F."/>
            <person name="Hugenholtz P."/>
            <person name="Woyke T."/>
            <person name="Wu D."/>
            <person name="Pukall R."/>
            <person name="Steenblock K."/>
            <person name="Brambilla E."/>
            <person name="Klenk H.-P."/>
            <person name="Eisen J.A."/>
        </authorList>
    </citation>
    <scope>NUCLEOTIDE SEQUENCE [LARGE SCALE GENOMIC DNA]</scope>
    <source>
        <strain evidence="3">ATCC 35074 / DSM 20540 / JCM 6276 / NBRC 101906 / NCIMB 13154 / VKM Ac-1939 / CCM 2703 / MRP</strain>
    </source>
</reference>
<dbReference type="KEGG" id="dpt:Deipr_1751"/>
<dbReference type="PANTHER" id="PTHR23355:SF42">
    <property type="entry name" value="RIBONUCLEASE II, CHLOROPLASTIC_MITOCHONDRIAL"/>
    <property type="match status" value="1"/>
</dbReference>
<organism evidence="2 3">
    <name type="scientific">Deinococcus proteolyticus (strain ATCC 35074 / DSM 20540 / JCM 6276 / NBRC 101906 / NCIMB 13154 / VKM Ac-1939 / CCM 2703 / MRP)</name>
    <dbReference type="NCBI Taxonomy" id="693977"/>
    <lineage>
        <taxon>Bacteria</taxon>
        <taxon>Thermotogati</taxon>
        <taxon>Deinococcota</taxon>
        <taxon>Deinococci</taxon>
        <taxon>Deinococcales</taxon>
        <taxon>Deinococcaceae</taxon>
        <taxon>Deinococcus</taxon>
    </lineage>
</organism>
<dbReference type="SUPFAM" id="SSF50249">
    <property type="entry name" value="Nucleic acid-binding proteins"/>
    <property type="match status" value="2"/>
</dbReference>
<dbReference type="AlphaFoldDB" id="F0RL92"/>
<dbReference type="Gene3D" id="1.10.10.10">
    <property type="entry name" value="Winged helix-like DNA-binding domain superfamily/Winged helix DNA-binding domain"/>
    <property type="match status" value="1"/>
</dbReference>
<dbReference type="Gene3D" id="4.10.80.30">
    <property type="entry name" value="DNA polymerase, domain 6"/>
    <property type="match status" value="1"/>
</dbReference>
<dbReference type="PANTHER" id="PTHR23355">
    <property type="entry name" value="RIBONUCLEASE"/>
    <property type="match status" value="1"/>
</dbReference>
<keyword evidence="3" id="KW-1185">Reference proteome</keyword>
<dbReference type="HOGENOM" id="CLU_015903_2_0_0"/>
<dbReference type="STRING" id="693977.Deipr_1751"/>
<dbReference type="eggNOG" id="COG0557">
    <property type="taxonomic scope" value="Bacteria"/>
</dbReference>
<dbReference type="SMART" id="SM00955">
    <property type="entry name" value="RNB"/>
    <property type="match status" value="1"/>
</dbReference>
<dbReference type="InterPro" id="IPR056404">
    <property type="entry name" value="HTH_RNase_II"/>
</dbReference>
<feature type="domain" description="RNB" evidence="1">
    <location>
        <begin position="101"/>
        <end position="380"/>
    </location>
</feature>
<dbReference type="InterPro" id="IPR040596">
    <property type="entry name" value="RNase_II_C_S1"/>
</dbReference>
<reference evidence="2 3" key="2">
    <citation type="journal article" date="2012" name="Stand. Genomic Sci.">
        <title>Complete genome sequence of the orange-red pigmented, radioresistant Deinococcus proteolyticus type strain (MRP(T)).</title>
        <authorList>
            <person name="Copeland A."/>
            <person name="Zeytun A."/>
            <person name="Yassawong M."/>
            <person name="Nolan M."/>
            <person name="Lucas S."/>
            <person name="Hammon N."/>
            <person name="Deshpande S."/>
            <person name="Cheng J.F."/>
            <person name="Han C."/>
            <person name="Tapia R."/>
            <person name="Goodwin L.A."/>
            <person name="Pitluck S."/>
            <person name="Mavromatis K."/>
            <person name="Liolios K."/>
            <person name="Pagani I."/>
            <person name="Ivanova N."/>
            <person name="Mikhailova N."/>
            <person name="Pati A."/>
            <person name="Chen A."/>
            <person name="Palaniappan K."/>
            <person name="Land M."/>
            <person name="Hauser L."/>
            <person name="Jeffries C.D."/>
            <person name="Brambilla E.M."/>
            <person name="Rohde M."/>
            <person name="Sikorski J."/>
            <person name="Pukall R."/>
            <person name="Goker M."/>
            <person name="Detter J.C."/>
            <person name="Woyke T."/>
            <person name="Bristow J."/>
            <person name="Eisen J.A."/>
            <person name="Markowitz V."/>
            <person name="Hugenholtz P."/>
            <person name="Kyrpides N.C."/>
            <person name="Klenk H.P."/>
            <person name="Lapidus A."/>
        </authorList>
    </citation>
    <scope>NUCLEOTIDE SEQUENCE [LARGE SCALE GENOMIC DNA]</scope>
    <source>
        <strain evidence="3">ATCC 35074 / DSM 20540 / JCM 6276 / NBRC 101906 / NCIMB 13154 / VKM Ac-1939 / CCM 2703 / MRP</strain>
    </source>
</reference>
<gene>
    <name evidence="2" type="ordered locus">Deipr_1751</name>
</gene>
<dbReference type="Gene3D" id="2.40.50.140">
    <property type="entry name" value="Nucleic acid-binding proteins"/>
    <property type="match status" value="1"/>
</dbReference>
<evidence type="ECO:0000313" key="2">
    <source>
        <dbReference type="EMBL" id="ADY26884.1"/>
    </source>
</evidence>
<dbReference type="GO" id="GO:0006402">
    <property type="term" value="P:mRNA catabolic process"/>
    <property type="evidence" value="ECO:0007669"/>
    <property type="project" value="TreeGrafter"/>
</dbReference>